<evidence type="ECO:0000313" key="1">
    <source>
        <dbReference type="EMBL" id="NEA22642.1"/>
    </source>
</evidence>
<name>A0A6L9QC20_9ACTN</name>
<dbReference type="EMBL" id="JAAGLI010000213">
    <property type="protein sequence ID" value="NEA22642.1"/>
    <property type="molecule type" value="Genomic_DNA"/>
</dbReference>
<evidence type="ECO:0000313" key="2">
    <source>
        <dbReference type="Proteomes" id="UP000475532"/>
    </source>
</evidence>
<organism evidence="1 2">
    <name type="scientific">Actinomadura bangladeshensis</name>
    <dbReference type="NCBI Taxonomy" id="453573"/>
    <lineage>
        <taxon>Bacteria</taxon>
        <taxon>Bacillati</taxon>
        <taxon>Actinomycetota</taxon>
        <taxon>Actinomycetes</taxon>
        <taxon>Streptosporangiales</taxon>
        <taxon>Thermomonosporaceae</taxon>
        <taxon>Actinomadura</taxon>
    </lineage>
</organism>
<proteinExistence type="predicted"/>
<accession>A0A6L9QC20</accession>
<protein>
    <submittedName>
        <fullName evidence="1">Uncharacterized protein</fullName>
    </submittedName>
</protein>
<dbReference type="AlphaFoldDB" id="A0A6L9QC20"/>
<dbReference type="RefSeq" id="WP_163054447.1">
    <property type="nucleotide sequence ID" value="NZ_JAAGLI010000213.1"/>
</dbReference>
<dbReference type="Proteomes" id="UP000475532">
    <property type="component" value="Unassembled WGS sequence"/>
</dbReference>
<reference evidence="1 2" key="1">
    <citation type="submission" date="2020-01" db="EMBL/GenBank/DDBJ databases">
        <title>Insect and environment-associated Actinomycetes.</title>
        <authorList>
            <person name="Currrie C."/>
            <person name="Chevrette M."/>
            <person name="Carlson C."/>
            <person name="Stubbendieck R."/>
            <person name="Wendt-Pienkowski E."/>
        </authorList>
    </citation>
    <scope>NUCLEOTIDE SEQUENCE [LARGE SCALE GENOMIC DNA]</scope>
    <source>
        <strain evidence="1 2">SID10258</strain>
    </source>
</reference>
<gene>
    <name evidence="1" type="ORF">G3I70_09070</name>
</gene>
<comment type="caution">
    <text evidence="1">The sequence shown here is derived from an EMBL/GenBank/DDBJ whole genome shotgun (WGS) entry which is preliminary data.</text>
</comment>
<sequence>MGDLKVTAFTETAALWAVMNEDAGNARRIVDEMLPGERDEFAGQLRRLLGLLGSYCDRCGARADSPQDLATVGIFSAVRESVCRACAGLESAASASKQVELPARPCGNCGGEIYHNHLLGQWEHVRDREARCDVEDPAERYADPVPDDDLPKPVPVLDPDCRDGKCGSCVGGPCEHSCHQDGGDRG</sequence>